<keyword evidence="1" id="KW-0812">Transmembrane</keyword>
<protein>
    <submittedName>
        <fullName evidence="2">Uncharacterized protein</fullName>
    </submittedName>
</protein>
<name>A0A291LI76_9CAUD</name>
<evidence type="ECO:0000313" key="2">
    <source>
        <dbReference type="EMBL" id="ATI18734.1"/>
    </source>
</evidence>
<accession>A0A291LI76</accession>
<feature type="transmembrane region" description="Helical" evidence="1">
    <location>
        <begin position="7"/>
        <end position="27"/>
    </location>
</feature>
<gene>
    <name evidence="2" type="ORF">SEA_DAUDAU_33</name>
</gene>
<sequence length="48" mass="5220">MKRDPLVDALAAIVGIVVIVASIWIWTSAPCGYWAFSKVGDMPARCIK</sequence>
<keyword evidence="1" id="KW-0472">Membrane</keyword>
<keyword evidence="3" id="KW-1185">Reference proteome</keyword>
<dbReference type="EMBL" id="MF766045">
    <property type="protein sequence ID" value="ATI18734.1"/>
    <property type="molecule type" value="Genomic_DNA"/>
</dbReference>
<proteinExistence type="predicted"/>
<evidence type="ECO:0000256" key="1">
    <source>
        <dbReference type="SAM" id="Phobius"/>
    </source>
</evidence>
<organism evidence="2 3">
    <name type="scientific">Streptomyces phage Daudau</name>
    <dbReference type="NCBI Taxonomy" id="2041206"/>
    <lineage>
        <taxon>Viruses</taxon>
        <taxon>Duplodnaviria</taxon>
        <taxon>Heunggongvirae</taxon>
        <taxon>Uroviricota</taxon>
        <taxon>Caudoviricetes</taxon>
        <taxon>Arquatrovirinae</taxon>
        <taxon>Caelumvirus</taxon>
        <taxon>Caelumvirus daudau</taxon>
    </lineage>
</organism>
<reference evidence="3" key="1">
    <citation type="submission" date="2017-08" db="EMBL/GenBank/DDBJ databases">
        <authorList>
            <person name="de Groot N.N."/>
        </authorList>
    </citation>
    <scope>NUCLEOTIDE SEQUENCE [LARGE SCALE GENOMIC DNA]</scope>
</reference>
<dbReference type="Proteomes" id="UP000229313">
    <property type="component" value="Segment"/>
</dbReference>
<keyword evidence="1" id="KW-1133">Transmembrane helix</keyword>
<evidence type="ECO:0000313" key="3">
    <source>
        <dbReference type="Proteomes" id="UP000229313"/>
    </source>
</evidence>